<dbReference type="Gene3D" id="3.40.30.10">
    <property type="entry name" value="Glutaredoxin"/>
    <property type="match status" value="1"/>
</dbReference>
<evidence type="ECO:0000313" key="2">
    <source>
        <dbReference type="Proteomes" id="UP001314170"/>
    </source>
</evidence>
<gene>
    <name evidence="1" type="ORF">DCAF_LOCUS18977</name>
</gene>
<dbReference type="CDD" id="cd02947">
    <property type="entry name" value="TRX_family"/>
    <property type="match status" value="1"/>
</dbReference>
<evidence type="ECO:0008006" key="3">
    <source>
        <dbReference type="Google" id="ProtNLM"/>
    </source>
</evidence>
<reference evidence="1 2" key="1">
    <citation type="submission" date="2024-01" db="EMBL/GenBank/DDBJ databases">
        <authorList>
            <person name="Waweru B."/>
        </authorList>
    </citation>
    <scope>NUCLEOTIDE SEQUENCE [LARGE SCALE GENOMIC DNA]</scope>
</reference>
<comment type="caution">
    <text evidence="1">The sequence shown here is derived from an EMBL/GenBank/DDBJ whole genome shotgun (WGS) entry which is preliminary data.</text>
</comment>
<dbReference type="SUPFAM" id="SSF52833">
    <property type="entry name" value="Thioredoxin-like"/>
    <property type="match status" value="1"/>
</dbReference>
<proteinExistence type="predicted"/>
<keyword evidence="2" id="KW-1185">Reference proteome</keyword>
<dbReference type="EMBL" id="CAWUPB010001173">
    <property type="protein sequence ID" value="CAK7346304.1"/>
    <property type="molecule type" value="Genomic_DNA"/>
</dbReference>
<dbReference type="Proteomes" id="UP001314170">
    <property type="component" value="Unassembled WGS sequence"/>
</dbReference>
<accession>A0AAV1S4A8</accession>
<protein>
    <recommendedName>
        <fullName evidence="3">Thioredoxin-like protein</fullName>
    </recommendedName>
</protein>
<dbReference type="AlphaFoldDB" id="A0AAV1S4A8"/>
<name>A0AAV1S4A8_9ROSI</name>
<dbReference type="InterPro" id="IPR036249">
    <property type="entry name" value="Thioredoxin-like_sf"/>
</dbReference>
<sequence>MAAGGQEIVCSTIEVWKEKFEEFKRSKKLVVLSFCDSGCHAREFMVPVLIGLAKKLPKVTFLKADPKLPAKPYAFTLRFCLISVFGRWEVNYILLKEGEIVDRIEGSNKTTGVLCRTGTCQATTWNFSLKGFSLPEEPKALQKYNIHPKANGNTYSHNYEV</sequence>
<organism evidence="1 2">
    <name type="scientific">Dovyalis caffra</name>
    <dbReference type="NCBI Taxonomy" id="77055"/>
    <lineage>
        <taxon>Eukaryota</taxon>
        <taxon>Viridiplantae</taxon>
        <taxon>Streptophyta</taxon>
        <taxon>Embryophyta</taxon>
        <taxon>Tracheophyta</taxon>
        <taxon>Spermatophyta</taxon>
        <taxon>Magnoliopsida</taxon>
        <taxon>eudicotyledons</taxon>
        <taxon>Gunneridae</taxon>
        <taxon>Pentapetalae</taxon>
        <taxon>rosids</taxon>
        <taxon>fabids</taxon>
        <taxon>Malpighiales</taxon>
        <taxon>Salicaceae</taxon>
        <taxon>Flacourtieae</taxon>
        <taxon>Dovyalis</taxon>
    </lineage>
</organism>
<evidence type="ECO:0000313" key="1">
    <source>
        <dbReference type="EMBL" id="CAK7346304.1"/>
    </source>
</evidence>